<reference evidence="6" key="1">
    <citation type="submission" date="2011-04" db="EMBL/GenBank/DDBJ databases">
        <title>Evolution of plant cell wall degrading machinery underlies the functional diversity of forest fungi.</title>
        <authorList>
            <consortium name="US DOE Joint Genome Institute (JGI-PGF)"/>
            <person name="Eastwood D.C."/>
            <person name="Floudas D."/>
            <person name="Binder M."/>
            <person name="Majcherczyk A."/>
            <person name="Schneider P."/>
            <person name="Aerts A."/>
            <person name="Asiegbu F.O."/>
            <person name="Baker S.E."/>
            <person name="Barry K."/>
            <person name="Bendiksby M."/>
            <person name="Blumentritt M."/>
            <person name="Coutinho P.M."/>
            <person name="Cullen D."/>
            <person name="Cullen D."/>
            <person name="Gathman A."/>
            <person name="Goodell B."/>
            <person name="Henrissat B."/>
            <person name="Ihrmark K."/>
            <person name="Kauserud H."/>
            <person name="Kohler A."/>
            <person name="LaButti K."/>
            <person name="Lapidus A."/>
            <person name="Lavin J.L."/>
            <person name="Lee Y.-H."/>
            <person name="Lindquist E."/>
            <person name="Lilly W."/>
            <person name="Lucas S."/>
            <person name="Morin E."/>
            <person name="Murat C."/>
            <person name="Oguiza J.A."/>
            <person name="Park J."/>
            <person name="Pisabarro A.G."/>
            <person name="Riley R."/>
            <person name="Rosling A."/>
            <person name="Salamov A."/>
            <person name="Schmidt O."/>
            <person name="Schmutz J."/>
            <person name="Skrede I."/>
            <person name="Stenlid J."/>
            <person name="Wiebenga A."/>
            <person name="Xie X."/>
            <person name="Kues U."/>
            <person name="Hibbett D.S."/>
            <person name="Hoffmeister D."/>
            <person name="Hogberg N."/>
            <person name="Martin F."/>
            <person name="Grigoriev I.V."/>
            <person name="Watkinson S.C."/>
        </authorList>
    </citation>
    <scope>NUCLEOTIDE SEQUENCE</scope>
    <source>
        <strain evidence="6">S7.9</strain>
    </source>
</reference>
<dbReference type="SUPFAM" id="SSF51905">
    <property type="entry name" value="FAD/NAD(P)-binding domain"/>
    <property type="match status" value="1"/>
</dbReference>
<dbReference type="GeneID" id="18814774"/>
<dbReference type="OrthoDB" id="2690153at2759"/>
<evidence type="ECO:0000256" key="1">
    <source>
        <dbReference type="ARBA" id="ARBA00001974"/>
    </source>
</evidence>
<dbReference type="PRINTS" id="PR00420">
    <property type="entry name" value="RNGMNOXGNASE"/>
</dbReference>
<dbReference type="Proteomes" id="UP000008064">
    <property type="component" value="Unassembled WGS sequence"/>
</dbReference>
<dbReference type="Pfam" id="PF01494">
    <property type="entry name" value="FAD_binding_3"/>
    <property type="match status" value="1"/>
</dbReference>
<keyword evidence="4" id="KW-0560">Oxidoreductase</keyword>
<feature type="domain" description="FAD-binding" evidence="5">
    <location>
        <begin position="8"/>
        <end position="357"/>
    </location>
</feature>
<accession>F8NU97</accession>
<evidence type="ECO:0000259" key="5">
    <source>
        <dbReference type="Pfam" id="PF01494"/>
    </source>
</evidence>
<dbReference type="RefSeq" id="XP_007317293.1">
    <property type="nucleotide sequence ID" value="XM_007317231.1"/>
</dbReference>
<evidence type="ECO:0000256" key="2">
    <source>
        <dbReference type="ARBA" id="ARBA00022630"/>
    </source>
</evidence>
<dbReference type="HOGENOM" id="CLU_009665_20_3_1"/>
<proteinExistence type="predicted"/>
<organism>
    <name type="scientific">Serpula lacrymans var. lacrymans (strain S7.9)</name>
    <name type="common">Dry rot fungus</name>
    <dbReference type="NCBI Taxonomy" id="578457"/>
    <lineage>
        <taxon>Eukaryota</taxon>
        <taxon>Fungi</taxon>
        <taxon>Dikarya</taxon>
        <taxon>Basidiomycota</taxon>
        <taxon>Agaricomycotina</taxon>
        <taxon>Agaricomycetes</taxon>
        <taxon>Agaricomycetidae</taxon>
        <taxon>Boletales</taxon>
        <taxon>Coniophorineae</taxon>
        <taxon>Serpulaceae</taxon>
        <taxon>Serpula</taxon>
    </lineage>
</organism>
<dbReference type="EMBL" id="GL945433">
    <property type="protein sequence ID" value="EGO25171.1"/>
    <property type="molecule type" value="Genomic_DNA"/>
</dbReference>
<dbReference type="InterPro" id="IPR050641">
    <property type="entry name" value="RIFMO-like"/>
</dbReference>
<comment type="cofactor">
    <cofactor evidence="1">
        <name>FAD</name>
        <dbReference type="ChEBI" id="CHEBI:57692"/>
    </cofactor>
</comment>
<evidence type="ECO:0000256" key="3">
    <source>
        <dbReference type="ARBA" id="ARBA00022827"/>
    </source>
</evidence>
<evidence type="ECO:0000256" key="4">
    <source>
        <dbReference type="ARBA" id="ARBA00023002"/>
    </source>
</evidence>
<dbReference type="Gene3D" id="3.40.30.20">
    <property type="match status" value="1"/>
</dbReference>
<protein>
    <recommendedName>
        <fullName evidence="5">FAD-binding domain-containing protein</fullName>
    </recommendedName>
</protein>
<dbReference type="GO" id="GO:0071949">
    <property type="term" value="F:FAD binding"/>
    <property type="evidence" value="ECO:0007669"/>
    <property type="project" value="InterPro"/>
</dbReference>
<dbReference type="InterPro" id="IPR036188">
    <property type="entry name" value="FAD/NAD-bd_sf"/>
</dbReference>
<keyword evidence="3" id="KW-0274">FAD</keyword>
<gene>
    <name evidence="6" type="ORF">SERLADRAFT_436930</name>
</gene>
<dbReference type="Gene3D" id="3.50.50.60">
    <property type="entry name" value="FAD/NAD(P)-binding domain"/>
    <property type="match status" value="1"/>
</dbReference>
<dbReference type="KEGG" id="sla:SERLADRAFT_436930"/>
<name>F8NU97_SERL9</name>
<evidence type="ECO:0000313" key="6">
    <source>
        <dbReference type="EMBL" id="EGO25171.1"/>
    </source>
</evidence>
<dbReference type="Gene3D" id="3.30.70.2450">
    <property type="match status" value="1"/>
</dbReference>
<dbReference type="PANTHER" id="PTHR43004">
    <property type="entry name" value="TRK SYSTEM POTASSIUM UPTAKE PROTEIN"/>
    <property type="match status" value="1"/>
</dbReference>
<sequence length="555" mass="60505">MSNIPTSTPVLIAGAGPAGLVAALTLLRNGISVRIIEKEAKYRVGQRGPGIFPRALELFHHLEVPEIAQTAKLAPQMRTYKLGGVELLKTFPMSPYTEPTPAIPYYNLVVIGQETLEGILRSHVEKLSCTVELGTELCSFEQFSDHVVAHVTKEKHGEVVHETIRANWLVGADGAKGIVRKHLGLTFLGETREDMRIVTGDIYLAAKGVDREHRHVFGEMGTRAVILRPTDEFGPDGYQFIMAGPDLDTTLLAGNKDELFKCMSAIVGTDITFGELRWVSEFRPNIRMVNTFGEGRVFVAGDAAHVHSPTGGQGLNSSIQDSFNLGWKIALVEKGFAPISLMDTYTAERLPVIAEMLNITTTILDKTTAATRSTAESAFQRGQKMYMLGVNYRNSPIVVDEFVTEFKPADAYGNIQDGCLQAGDRAPDAPGLMAIDHAATVTSGTTRLFTIFRPWYHTLLIFVPDVEKSTSFISALERYQPGLVRSIIIVPSVTSLQPNPSADNLLVDRDGHAYKGYLVNEGETKVVAVRPDGVVGAIVRGAEGMVKYFGGVFGV</sequence>
<dbReference type="GO" id="GO:0016709">
    <property type="term" value="F:oxidoreductase activity, acting on paired donors, with incorporation or reduction of molecular oxygen, NAD(P)H as one donor, and incorporation of one atom of oxygen"/>
    <property type="evidence" value="ECO:0007669"/>
    <property type="project" value="UniProtKB-ARBA"/>
</dbReference>
<dbReference type="InterPro" id="IPR038220">
    <property type="entry name" value="PHOX_C_sf"/>
</dbReference>
<dbReference type="AlphaFoldDB" id="F8NU97"/>
<dbReference type="InterPro" id="IPR002938">
    <property type="entry name" value="FAD-bd"/>
</dbReference>
<keyword evidence="2" id="KW-0285">Flavoprotein</keyword>
<dbReference type="PANTHER" id="PTHR43004:SF19">
    <property type="entry name" value="BINDING MONOOXYGENASE, PUTATIVE (JCVI)-RELATED"/>
    <property type="match status" value="1"/>
</dbReference>